<dbReference type="GO" id="GO:0004861">
    <property type="term" value="F:cyclin-dependent protein serine/threonine kinase inhibitor activity"/>
    <property type="evidence" value="ECO:0007669"/>
    <property type="project" value="InterPro"/>
</dbReference>
<protein>
    <submittedName>
        <fullName evidence="10">Protein HEXIM-like</fullName>
    </submittedName>
</protein>
<accession>A0A8B7XZZ6</accession>
<keyword evidence="7" id="KW-0539">Nucleus</keyword>
<dbReference type="RefSeq" id="XP_022085837.1">
    <property type="nucleotide sequence ID" value="XM_022230145.1"/>
</dbReference>
<organism evidence="9 10">
    <name type="scientific">Acanthaster planci</name>
    <name type="common">Crown-of-thorns starfish</name>
    <dbReference type="NCBI Taxonomy" id="133434"/>
    <lineage>
        <taxon>Eukaryota</taxon>
        <taxon>Metazoa</taxon>
        <taxon>Echinodermata</taxon>
        <taxon>Eleutherozoa</taxon>
        <taxon>Asterozoa</taxon>
        <taxon>Asteroidea</taxon>
        <taxon>Valvatacea</taxon>
        <taxon>Valvatida</taxon>
        <taxon>Acanthasteridae</taxon>
        <taxon>Acanthaster</taxon>
    </lineage>
</organism>
<evidence type="ECO:0000256" key="6">
    <source>
        <dbReference type="ARBA" id="ARBA00023163"/>
    </source>
</evidence>
<evidence type="ECO:0000256" key="4">
    <source>
        <dbReference type="ARBA" id="ARBA00023015"/>
    </source>
</evidence>
<proteinExistence type="inferred from homology"/>
<dbReference type="Proteomes" id="UP000694845">
    <property type="component" value="Unplaced"/>
</dbReference>
<dbReference type="GO" id="GO:0000122">
    <property type="term" value="P:negative regulation of transcription by RNA polymerase II"/>
    <property type="evidence" value="ECO:0007669"/>
    <property type="project" value="InterPro"/>
</dbReference>
<dbReference type="Pfam" id="PF15313">
    <property type="entry name" value="HEXIM"/>
    <property type="match status" value="1"/>
</dbReference>
<keyword evidence="3" id="KW-0678">Repressor</keyword>
<dbReference type="AlphaFoldDB" id="A0A8B7XZZ6"/>
<feature type="region of interest" description="Disordered" evidence="8">
    <location>
        <begin position="1"/>
        <end position="216"/>
    </location>
</feature>
<dbReference type="GeneID" id="110976665"/>
<comment type="subcellular location">
    <subcellularLocation>
        <location evidence="1">Nucleus</location>
    </subcellularLocation>
</comment>
<reference evidence="10" key="1">
    <citation type="submission" date="2025-08" db="UniProtKB">
        <authorList>
            <consortium name="RefSeq"/>
        </authorList>
    </citation>
    <scope>IDENTIFICATION</scope>
</reference>
<dbReference type="PANTHER" id="PTHR13469">
    <property type="entry name" value="HEXAMETHYLENE BISACETAMIDE INDUCIBLE 1"/>
    <property type="match status" value="1"/>
</dbReference>
<evidence type="ECO:0000256" key="3">
    <source>
        <dbReference type="ARBA" id="ARBA00022491"/>
    </source>
</evidence>
<evidence type="ECO:0000256" key="2">
    <source>
        <dbReference type="ARBA" id="ARBA00008409"/>
    </source>
</evidence>
<evidence type="ECO:0000256" key="8">
    <source>
        <dbReference type="SAM" id="MobiDB-lite"/>
    </source>
</evidence>
<dbReference type="GO" id="GO:0097322">
    <property type="term" value="F:7SK snRNA binding"/>
    <property type="evidence" value="ECO:0007669"/>
    <property type="project" value="TreeGrafter"/>
</dbReference>
<dbReference type="OrthoDB" id="10058500at2759"/>
<feature type="region of interest" description="Disordered" evidence="8">
    <location>
        <begin position="304"/>
        <end position="323"/>
    </location>
</feature>
<dbReference type="Gene3D" id="6.10.250.2910">
    <property type="match status" value="1"/>
</dbReference>
<evidence type="ECO:0000313" key="10">
    <source>
        <dbReference type="RefSeq" id="XP_022085837.1"/>
    </source>
</evidence>
<dbReference type="GO" id="GO:0005737">
    <property type="term" value="C:cytoplasm"/>
    <property type="evidence" value="ECO:0007669"/>
    <property type="project" value="InterPro"/>
</dbReference>
<gene>
    <name evidence="10" type="primary">LOC110976665</name>
</gene>
<feature type="compositionally biased region" description="Basic residues" evidence="8">
    <location>
        <begin position="132"/>
        <end position="148"/>
    </location>
</feature>
<dbReference type="InterPro" id="IPR024872">
    <property type="entry name" value="HEXIM"/>
</dbReference>
<evidence type="ECO:0000256" key="7">
    <source>
        <dbReference type="ARBA" id="ARBA00023242"/>
    </source>
</evidence>
<keyword evidence="4" id="KW-0805">Transcription regulation</keyword>
<keyword evidence="9" id="KW-1185">Reference proteome</keyword>
<feature type="compositionally biased region" description="Polar residues" evidence="8">
    <location>
        <begin position="78"/>
        <end position="114"/>
    </location>
</feature>
<keyword evidence="5" id="KW-0175">Coiled coil</keyword>
<evidence type="ECO:0000256" key="5">
    <source>
        <dbReference type="ARBA" id="ARBA00023054"/>
    </source>
</evidence>
<keyword evidence="6" id="KW-0804">Transcription</keyword>
<evidence type="ECO:0000256" key="1">
    <source>
        <dbReference type="ARBA" id="ARBA00004123"/>
    </source>
</evidence>
<name>A0A8B7XZZ6_ACAPL</name>
<dbReference type="PRINTS" id="PR02094">
    <property type="entry name" value="HEXIMFAMILY"/>
</dbReference>
<evidence type="ECO:0000313" key="9">
    <source>
        <dbReference type="Proteomes" id="UP000694845"/>
    </source>
</evidence>
<feature type="compositionally biased region" description="Basic residues" evidence="8">
    <location>
        <begin position="64"/>
        <end position="77"/>
    </location>
</feature>
<dbReference type="KEGG" id="aplc:110976665"/>
<feature type="compositionally biased region" description="Acidic residues" evidence="8">
    <location>
        <begin position="207"/>
        <end position="216"/>
    </location>
</feature>
<sequence length="323" mass="36686">MEGQKRVSFGTESVEGDDERTENERSPDVSPITQCKWPRTASGGFGRHHTVVNSGGSGTDLSRRAPRTRNRPNHRRSSSASGSETGQPQENQEMAPSIEPSNDNQSGGSPQQARENVKNGGAPHHKADENLRRRRRNNRKRSHRKWKPYSRLTWEERKELDELESKRATKKRANRPTPYNTTQFLMEDHKVDTPDLSAGGNHIPGDSSDELFDENDDIRDGDFLEREFSAMYDEVQSERLQSMSKEQLVSEVLTLSKRVNELEETRQASDGEQMNGHSISKDAFLLRARLESLDDLEHEVQRLREENSVLKKANHSQGLAESS</sequence>
<comment type="similarity">
    <text evidence="2">Belongs to the HEXIM family.</text>
</comment>
<feature type="compositionally biased region" description="Basic and acidic residues" evidence="8">
    <location>
        <begin position="153"/>
        <end position="167"/>
    </location>
</feature>
<dbReference type="OMA" id="AMYDEVQ"/>
<dbReference type="GO" id="GO:0005654">
    <property type="term" value="C:nucleoplasm"/>
    <property type="evidence" value="ECO:0007669"/>
    <property type="project" value="TreeGrafter"/>
</dbReference>
<dbReference type="PANTHER" id="PTHR13469:SF8">
    <property type="entry name" value="HEXIM P-TEFB COMPLEX SUBUNIT 1"/>
    <property type="match status" value="1"/>
</dbReference>